<feature type="transmembrane region" description="Helical" evidence="1">
    <location>
        <begin position="88"/>
        <end position="106"/>
    </location>
</feature>
<dbReference type="EMBL" id="QGGU01000001">
    <property type="protein sequence ID" value="PWK54239.1"/>
    <property type="molecule type" value="Genomic_DNA"/>
</dbReference>
<dbReference type="AlphaFoldDB" id="A0A316G082"/>
<evidence type="ECO:0000256" key="1">
    <source>
        <dbReference type="SAM" id="Phobius"/>
    </source>
</evidence>
<feature type="transmembrane region" description="Helical" evidence="1">
    <location>
        <begin position="54"/>
        <end position="76"/>
    </location>
</feature>
<name>A0A316G082_9GAMM</name>
<keyword evidence="3" id="KW-1185">Reference proteome</keyword>
<feature type="transmembrane region" description="Helical" evidence="1">
    <location>
        <begin position="12"/>
        <end position="34"/>
    </location>
</feature>
<dbReference type="RefSeq" id="WP_109761365.1">
    <property type="nucleotide sequence ID" value="NZ_QGGU01000001.1"/>
</dbReference>
<protein>
    <submittedName>
        <fullName evidence="2">Uncharacterized protein</fullName>
    </submittedName>
</protein>
<keyword evidence="1" id="KW-0472">Membrane</keyword>
<evidence type="ECO:0000313" key="3">
    <source>
        <dbReference type="Proteomes" id="UP000245790"/>
    </source>
</evidence>
<keyword evidence="1" id="KW-1133">Transmembrane helix</keyword>
<accession>A0A316G082</accession>
<evidence type="ECO:0000313" key="2">
    <source>
        <dbReference type="EMBL" id="PWK54239.1"/>
    </source>
</evidence>
<keyword evidence="1" id="KW-0812">Transmembrane</keyword>
<sequence length="155" mass="18384">MKKTQSDYFELILFGSVLLISWTLFQLYYINYAVTGNLVSLNDAFGFEDEAQNSIFKLTIAILCSFFFWLISLIYSRLKLGIFRKIEIIFWCVALASLLLWSRGMYHMSKAYLFESGQIPPIEYFQNKQAVEFYKQYQLRKKAKLEYRLIDLGNR</sequence>
<reference evidence="2 3" key="1">
    <citation type="submission" date="2018-05" db="EMBL/GenBank/DDBJ databases">
        <title>Genomic Encyclopedia of Type Strains, Phase IV (KMG-IV): sequencing the most valuable type-strain genomes for metagenomic binning, comparative biology and taxonomic classification.</title>
        <authorList>
            <person name="Goeker M."/>
        </authorList>
    </citation>
    <scope>NUCLEOTIDE SEQUENCE [LARGE SCALE GENOMIC DNA]</scope>
    <source>
        <strain evidence="2 3">DSM 25350</strain>
    </source>
</reference>
<comment type="caution">
    <text evidence="2">The sequence shown here is derived from an EMBL/GenBank/DDBJ whole genome shotgun (WGS) entry which is preliminary data.</text>
</comment>
<proteinExistence type="predicted"/>
<organism evidence="2 3">
    <name type="scientific">Pleionea mediterranea</name>
    <dbReference type="NCBI Taxonomy" id="523701"/>
    <lineage>
        <taxon>Bacteria</taxon>
        <taxon>Pseudomonadati</taxon>
        <taxon>Pseudomonadota</taxon>
        <taxon>Gammaproteobacteria</taxon>
        <taxon>Oceanospirillales</taxon>
        <taxon>Pleioneaceae</taxon>
        <taxon>Pleionea</taxon>
    </lineage>
</organism>
<gene>
    <name evidence="2" type="ORF">C8D97_10187</name>
</gene>
<dbReference type="Proteomes" id="UP000245790">
    <property type="component" value="Unassembled WGS sequence"/>
</dbReference>